<feature type="transmembrane region" description="Helical" evidence="6">
    <location>
        <begin position="252"/>
        <end position="275"/>
    </location>
</feature>
<dbReference type="EMBL" id="CP040637">
    <property type="protein sequence ID" value="QCW02595.1"/>
    <property type="molecule type" value="Genomic_DNA"/>
</dbReference>
<evidence type="ECO:0000256" key="5">
    <source>
        <dbReference type="ARBA" id="ARBA00023136"/>
    </source>
</evidence>
<feature type="transmembrane region" description="Helical" evidence="6">
    <location>
        <begin position="419"/>
        <end position="440"/>
    </location>
</feature>
<dbReference type="Proteomes" id="UP000307562">
    <property type="component" value="Chromosome"/>
</dbReference>
<feature type="transmembrane region" description="Helical" evidence="6">
    <location>
        <begin position="20"/>
        <end position="39"/>
    </location>
</feature>
<evidence type="ECO:0000313" key="8">
    <source>
        <dbReference type="Proteomes" id="UP000307562"/>
    </source>
</evidence>
<feature type="transmembrane region" description="Helical" evidence="6">
    <location>
        <begin position="296"/>
        <end position="313"/>
    </location>
</feature>
<accession>A0A4P9TEP7</accession>
<evidence type="ECO:0000256" key="4">
    <source>
        <dbReference type="ARBA" id="ARBA00022989"/>
    </source>
</evidence>
<dbReference type="RefSeq" id="WP_138652533.1">
    <property type="nucleotide sequence ID" value="NZ_CP040637.1"/>
</dbReference>
<keyword evidence="2" id="KW-1003">Cell membrane</keyword>
<feature type="transmembrane region" description="Helical" evidence="6">
    <location>
        <begin position="51"/>
        <end position="71"/>
    </location>
</feature>
<evidence type="ECO:0000256" key="2">
    <source>
        <dbReference type="ARBA" id="ARBA00022475"/>
    </source>
</evidence>
<feature type="transmembrane region" description="Helical" evidence="6">
    <location>
        <begin position="325"/>
        <end position="342"/>
    </location>
</feature>
<feature type="transmembrane region" description="Helical" evidence="6">
    <location>
        <begin position="354"/>
        <end position="379"/>
    </location>
</feature>
<keyword evidence="3 6" id="KW-0812">Transmembrane</keyword>
<name>A0A4P9TEP7_9EURY</name>
<feature type="transmembrane region" description="Helical" evidence="6">
    <location>
        <begin position="83"/>
        <end position="106"/>
    </location>
</feature>
<dbReference type="GO" id="GO:0005886">
    <property type="term" value="C:plasma membrane"/>
    <property type="evidence" value="ECO:0007669"/>
    <property type="project" value="UniProtKB-SubCell"/>
</dbReference>
<keyword evidence="5 6" id="KW-0472">Membrane</keyword>
<feature type="transmembrane region" description="Helical" evidence="6">
    <location>
        <begin position="118"/>
        <end position="137"/>
    </location>
</feature>
<feature type="transmembrane region" description="Helical" evidence="6">
    <location>
        <begin position="212"/>
        <end position="232"/>
    </location>
</feature>
<dbReference type="PANTHER" id="PTHR30250">
    <property type="entry name" value="PST FAMILY PREDICTED COLANIC ACID TRANSPORTER"/>
    <property type="match status" value="1"/>
</dbReference>
<dbReference type="PANTHER" id="PTHR30250:SF31">
    <property type="entry name" value="INNER MEMBRANE PROTEIN YGHQ"/>
    <property type="match status" value="1"/>
</dbReference>
<evidence type="ECO:0000313" key="7">
    <source>
        <dbReference type="EMBL" id="QCW02595.1"/>
    </source>
</evidence>
<dbReference type="InterPro" id="IPR050833">
    <property type="entry name" value="Poly_Biosynth_Transport"/>
</dbReference>
<dbReference type="InterPro" id="IPR002797">
    <property type="entry name" value="Polysacc_synth"/>
</dbReference>
<evidence type="ECO:0000256" key="6">
    <source>
        <dbReference type="SAM" id="Phobius"/>
    </source>
</evidence>
<feature type="transmembrane region" description="Helical" evidence="6">
    <location>
        <begin position="385"/>
        <end position="407"/>
    </location>
</feature>
<evidence type="ECO:0000256" key="1">
    <source>
        <dbReference type="ARBA" id="ARBA00004651"/>
    </source>
</evidence>
<sequence>MGNSKEDINTIARFIQDFGFYTVAEFVPAALGLVALVFYTRVFDTAAYGQYSLTIVFVTVLSTGLFGWLEQAVLRFESTSEEIVPTAILTLCLISAIGIAIGTISFVLLGDHLGQYRIFYMAAVVATVSTGSFRVFKSIFQSQLKSKQVSIYSLIRAVLKLSVGISLSVFVFDSIVGWVWGAAIGSAVGVLSMFVRLNIYQVSFDKNTVRQLLWYGVPMIGWLFGLTLLTFADRILIEMLSSTSEVGIYSSNYMLVQTGLPLVLSPIIQTLHPIIMNEWDENSHKKAESLISEYSRYYIILGTCATIFAAIISRPLSTLVLGNSFHSGFVIIPIIALSLFFWNFSMIGHKGLELYEATGIMTCGVGFAVVTNIFLNFLLIPPYSYIGAAFATLLSSAVYVIFAYLMSWKTVRWTIPRETLVHVSVAGCGMAITGLFGYAIDMTLPLLVFDGIIGILVYFLTLFAFGEFRSGEVVWMRKVINTII</sequence>
<organism evidence="7 8">
    <name type="scientific">Natrinema pallidum</name>
    <dbReference type="NCBI Taxonomy" id="69527"/>
    <lineage>
        <taxon>Archaea</taxon>
        <taxon>Methanobacteriati</taxon>
        <taxon>Methanobacteriota</taxon>
        <taxon>Stenosarchaea group</taxon>
        <taxon>Halobacteria</taxon>
        <taxon>Halobacteriales</taxon>
        <taxon>Natrialbaceae</taxon>
        <taxon>Natrinema</taxon>
    </lineage>
</organism>
<feature type="transmembrane region" description="Helical" evidence="6">
    <location>
        <begin position="446"/>
        <end position="468"/>
    </location>
</feature>
<keyword evidence="4 6" id="KW-1133">Transmembrane helix</keyword>
<reference evidence="8" key="1">
    <citation type="submission" date="2019-05" db="EMBL/GenBank/DDBJ databases">
        <title>Complete Genome Sequence and Methylation Pattern of the Halophilic Archaeon Natrinema pallidum BOL6-1.</title>
        <authorList>
            <person name="DasSarma P."/>
            <person name="DasSarma B.P."/>
            <person name="DasSarma S.L."/>
            <person name="Martinez F.L."/>
            <person name="Guzman D."/>
            <person name="Roberts R.J."/>
            <person name="DasSarma S."/>
        </authorList>
    </citation>
    <scope>NUCLEOTIDE SEQUENCE [LARGE SCALE GENOMIC DNA]</scope>
    <source>
        <strain evidence="8">BOL6-1</strain>
    </source>
</reference>
<comment type="subcellular location">
    <subcellularLocation>
        <location evidence="1">Cell membrane</location>
        <topology evidence="1">Multi-pass membrane protein</topology>
    </subcellularLocation>
</comment>
<dbReference type="GeneID" id="96155269"/>
<protein>
    <submittedName>
        <fullName evidence="7">Lipopolysaccharide biosynthesis protein</fullName>
    </submittedName>
</protein>
<proteinExistence type="predicted"/>
<dbReference type="Pfam" id="PF01943">
    <property type="entry name" value="Polysacc_synt"/>
    <property type="match status" value="1"/>
</dbReference>
<dbReference type="AlphaFoldDB" id="A0A4P9TEP7"/>
<feature type="transmembrane region" description="Helical" evidence="6">
    <location>
        <begin position="149"/>
        <end position="172"/>
    </location>
</feature>
<keyword evidence="8" id="KW-1185">Reference proteome</keyword>
<feature type="transmembrane region" description="Helical" evidence="6">
    <location>
        <begin position="178"/>
        <end position="200"/>
    </location>
</feature>
<dbReference type="KEGG" id="npl:FGF80_04815"/>
<gene>
    <name evidence="7" type="ORF">FGF80_04815</name>
</gene>
<evidence type="ECO:0000256" key="3">
    <source>
        <dbReference type="ARBA" id="ARBA00022692"/>
    </source>
</evidence>